<dbReference type="SUPFAM" id="SSF51735">
    <property type="entry name" value="NAD(P)-binding Rossmann-fold domains"/>
    <property type="match status" value="1"/>
</dbReference>
<dbReference type="InterPro" id="IPR010099">
    <property type="entry name" value="SDR39U1"/>
</dbReference>
<dbReference type="PANTHER" id="PTHR11092:SF0">
    <property type="entry name" value="EPIMERASE FAMILY PROTEIN SDR39U1"/>
    <property type="match status" value="1"/>
</dbReference>
<dbReference type="PANTHER" id="PTHR11092">
    <property type="entry name" value="SUGAR NUCLEOTIDE EPIMERASE RELATED"/>
    <property type="match status" value="1"/>
</dbReference>
<protein>
    <submittedName>
        <fullName evidence="4">TIGR01777 family oxidoreductase</fullName>
    </submittedName>
</protein>
<feature type="domain" description="DUF1731" evidence="3">
    <location>
        <begin position="250"/>
        <end position="297"/>
    </location>
</feature>
<evidence type="ECO:0000259" key="3">
    <source>
        <dbReference type="Pfam" id="PF08338"/>
    </source>
</evidence>
<dbReference type="Pfam" id="PF01370">
    <property type="entry name" value="Epimerase"/>
    <property type="match status" value="1"/>
</dbReference>
<accession>A0ABP4UET4</accession>
<comment type="similarity">
    <text evidence="1">Belongs to the NAD(P)-dependent epimerase/dehydratase family. SDR39U1 subfamily.</text>
</comment>
<organism evidence="4 5">
    <name type="scientific">Fodinicola feengrottensis</name>
    <dbReference type="NCBI Taxonomy" id="435914"/>
    <lineage>
        <taxon>Bacteria</taxon>
        <taxon>Bacillati</taxon>
        <taxon>Actinomycetota</taxon>
        <taxon>Actinomycetes</taxon>
        <taxon>Mycobacteriales</taxon>
        <taxon>Fodinicola</taxon>
    </lineage>
</organism>
<feature type="domain" description="NAD-dependent epimerase/dehydratase" evidence="2">
    <location>
        <begin position="3"/>
        <end position="216"/>
    </location>
</feature>
<dbReference type="InterPro" id="IPR013549">
    <property type="entry name" value="DUF1731"/>
</dbReference>
<evidence type="ECO:0000256" key="1">
    <source>
        <dbReference type="ARBA" id="ARBA00009353"/>
    </source>
</evidence>
<dbReference type="RefSeq" id="WP_344313788.1">
    <property type="nucleotide sequence ID" value="NZ_BAAANY010000029.1"/>
</dbReference>
<sequence>MKIAITGASGMIGTALQPLLRADGHEILRLVRREPAAPDEAQWDPDHRKLDPTLLSDVDAVIHLAGVGVGDKRWTSAYKKLLVDSRVNGTSAVAHALAEAAADGRQRVLLSASAVGWYGDTGTIPVEESTPVGDGFLADLVRQWEKATAPAADAGVRVVLMRSGLVCGRGGGVMGRMLPLFKAGVGGPMGSGKQYWPWISLPDELAAIQFLLTAKDISGPVNLTGPTPVTNAKFSHALGRALHRPAYLPVPGFALRIALGEFADEGVLAGQRALPQKLVDAGFSFQHPDVDAAMAWIAS</sequence>
<evidence type="ECO:0000259" key="2">
    <source>
        <dbReference type="Pfam" id="PF01370"/>
    </source>
</evidence>
<keyword evidence="5" id="KW-1185">Reference proteome</keyword>
<dbReference type="InterPro" id="IPR001509">
    <property type="entry name" value="Epimerase_deHydtase"/>
</dbReference>
<reference evidence="5" key="1">
    <citation type="journal article" date="2019" name="Int. J. Syst. Evol. Microbiol.">
        <title>The Global Catalogue of Microorganisms (GCM) 10K type strain sequencing project: providing services to taxonomists for standard genome sequencing and annotation.</title>
        <authorList>
            <consortium name="The Broad Institute Genomics Platform"/>
            <consortium name="The Broad Institute Genome Sequencing Center for Infectious Disease"/>
            <person name="Wu L."/>
            <person name="Ma J."/>
        </authorList>
    </citation>
    <scope>NUCLEOTIDE SEQUENCE [LARGE SCALE GENOMIC DNA]</scope>
    <source>
        <strain evidence="5">JCM 14718</strain>
    </source>
</reference>
<gene>
    <name evidence="4" type="ORF">GCM10009765_61880</name>
</gene>
<dbReference type="InterPro" id="IPR036291">
    <property type="entry name" value="NAD(P)-bd_dom_sf"/>
</dbReference>
<evidence type="ECO:0000313" key="5">
    <source>
        <dbReference type="Proteomes" id="UP001500618"/>
    </source>
</evidence>
<name>A0ABP4UET4_9ACTN</name>
<proteinExistence type="inferred from homology"/>
<dbReference type="Pfam" id="PF08338">
    <property type="entry name" value="DUF1731"/>
    <property type="match status" value="1"/>
</dbReference>
<comment type="caution">
    <text evidence="4">The sequence shown here is derived from an EMBL/GenBank/DDBJ whole genome shotgun (WGS) entry which is preliminary data.</text>
</comment>
<dbReference type="Gene3D" id="3.40.50.720">
    <property type="entry name" value="NAD(P)-binding Rossmann-like Domain"/>
    <property type="match status" value="1"/>
</dbReference>
<dbReference type="EMBL" id="BAAANY010000029">
    <property type="protein sequence ID" value="GAA1704289.1"/>
    <property type="molecule type" value="Genomic_DNA"/>
</dbReference>
<evidence type="ECO:0000313" key="4">
    <source>
        <dbReference type="EMBL" id="GAA1704289.1"/>
    </source>
</evidence>
<dbReference type="Proteomes" id="UP001500618">
    <property type="component" value="Unassembled WGS sequence"/>
</dbReference>
<dbReference type="NCBIfam" id="TIGR01777">
    <property type="entry name" value="yfcH"/>
    <property type="match status" value="1"/>
</dbReference>